<gene>
    <name evidence="2" type="ORF">DMB85_019645</name>
</gene>
<dbReference type="EMBL" id="QHJW02000071">
    <property type="protein sequence ID" value="RRO03030.1"/>
    <property type="molecule type" value="Genomic_DNA"/>
</dbReference>
<keyword evidence="3" id="KW-1185">Reference proteome</keyword>
<feature type="domain" description="DSBA-like thioredoxin" evidence="1">
    <location>
        <begin position="3"/>
        <end position="204"/>
    </location>
</feature>
<evidence type="ECO:0000313" key="2">
    <source>
        <dbReference type="EMBL" id="RRO03030.1"/>
    </source>
</evidence>
<dbReference type="SUPFAM" id="SSF52833">
    <property type="entry name" value="Thioredoxin-like"/>
    <property type="match status" value="1"/>
</dbReference>
<dbReference type="InterPro" id="IPR036249">
    <property type="entry name" value="Thioredoxin-like_sf"/>
</dbReference>
<sequence length="227" mass="25593">MKIEIWSDYACPYCYIGKRYMEQALAEFKHADDVEVIFKVFELDPSASTTVETTTLERIEHKYRKNRAQAQEMIDSIVSMGAGVGLDMRYDSVNFTNTFDAHRLTKFAEAKGKGAVMSERLFRAYFTDNLPLADHIVLTNIAVELGLDRQETEAMLASDAFEQAAREDEIKASKMGINSVPHFVIDGKQTLVGAQPKEYLLAALHQLWAKRETDLIPGISCGIRECN</sequence>
<proteinExistence type="predicted"/>
<comment type="caution">
    <text evidence="2">The sequence shown here is derived from an EMBL/GenBank/DDBJ whole genome shotgun (WGS) entry which is preliminary data.</text>
</comment>
<dbReference type="CDD" id="cd03024">
    <property type="entry name" value="DsbA_FrnE"/>
    <property type="match status" value="1"/>
</dbReference>
<reference evidence="2" key="1">
    <citation type="submission" date="2018-11" db="EMBL/GenBank/DDBJ databases">
        <title>Draft genome sequences of proposed Pectobacterium aquaticum sp. nov. isolated in France from fresh water.</title>
        <authorList>
            <person name="Pedron J."/>
            <person name="Barny M.A."/>
        </authorList>
    </citation>
    <scope>NUCLEOTIDE SEQUENCE [LARGE SCALE GENOMIC DNA]</scope>
    <source>
        <strain evidence="2">A35-S23-M15</strain>
    </source>
</reference>
<dbReference type="InterPro" id="IPR001853">
    <property type="entry name" value="DSBA-like_thioredoxin_dom"/>
</dbReference>
<accession>A0A426IQC8</accession>
<dbReference type="PANTHER" id="PTHR13887">
    <property type="entry name" value="GLUTATHIONE S-TRANSFERASE KAPPA"/>
    <property type="match status" value="1"/>
</dbReference>
<name>A0A426IQC8_9GAMM</name>
<organism evidence="2 3">
    <name type="scientific">Pectobacterium aquaticum</name>
    <dbReference type="NCBI Taxonomy" id="2204145"/>
    <lineage>
        <taxon>Bacteria</taxon>
        <taxon>Pseudomonadati</taxon>
        <taxon>Pseudomonadota</taxon>
        <taxon>Gammaproteobacteria</taxon>
        <taxon>Enterobacterales</taxon>
        <taxon>Pectobacteriaceae</taxon>
        <taxon>Pectobacterium</taxon>
    </lineage>
</organism>
<evidence type="ECO:0000313" key="3">
    <source>
        <dbReference type="Proteomes" id="UP000256817"/>
    </source>
</evidence>
<protein>
    <submittedName>
        <fullName evidence="2">DsbA family oxidoreductase</fullName>
    </submittedName>
</protein>
<evidence type="ECO:0000259" key="1">
    <source>
        <dbReference type="Pfam" id="PF01323"/>
    </source>
</evidence>
<dbReference type="Gene3D" id="3.40.30.10">
    <property type="entry name" value="Glutaredoxin"/>
    <property type="match status" value="1"/>
</dbReference>
<dbReference type="Proteomes" id="UP000256817">
    <property type="component" value="Unassembled WGS sequence"/>
</dbReference>
<dbReference type="Pfam" id="PF01323">
    <property type="entry name" value="DSBA"/>
    <property type="match status" value="1"/>
</dbReference>
<dbReference type="RefSeq" id="WP_116155748.1">
    <property type="nucleotide sequence ID" value="NZ_JADOYB010000074.1"/>
</dbReference>
<dbReference type="PANTHER" id="PTHR13887:SF41">
    <property type="entry name" value="THIOREDOXIN SUPERFAMILY PROTEIN"/>
    <property type="match status" value="1"/>
</dbReference>